<feature type="region of interest" description="Disordered" evidence="1">
    <location>
        <begin position="1"/>
        <end position="39"/>
    </location>
</feature>
<accession>A0ABC9WUE5</accession>
<proteinExistence type="predicted"/>
<evidence type="ECO:0000313" key="2">
    <source>
        <dbReference type="EMBL" id="GAB0188745.1"/>
    </source>
</evidence>
<dbReference type="EMBL" id="BAAFJT010000004">
    <property type="protein sequence ID" value="GAB0188745.1"/>
    <property type="molecule type" value="Genomic_DNA"/>
</dbReference>
<dbReference type="InterPro" id="IPR026106">
    <property type="entry name" value="MAP9"/>
</dbReference>
<feature type="compositionally biased region" description="Acidic residues" evidence="1">
    <location>
        <begin position="71"/>
        <end position="81"/>
    </location>
</feature>
<sequence>MSGEGAGSGAALQDDLQEAISAHAAREQTAEYSDDFESDEDGMTLCFHKKKLQQIMLLESENIQDDRKDGEEECLENENEVDDRKDNEECSAAEEVPRANSESDHCNDLPICELQKKRKAVTLNQEENKPIPKPRVHKTSNASASGWPSFILAVMSKYSIISDQDQKNISTSDLKLEDNSRKSPSVIEVMMTTVYEKTKELEESTDYSSDKKLKIVEGKIETDTRQEVSVNDQSEHGEAKNTSKDSVKAFEKWKERKVEYLREQSRKEKQSERIRKKKEEELVAEKKRDSMSAVEKCMLAKTLANTDLVETTSLKEEGGYPSLYVNLKVAFGKSKAEFSGLLRRPGERVGMLMLSITLVNPFGQA</sequence>
<feature type="compositionally biased region" description="Basic and acidic residues" evidence="1">
    <location>
        <begin position="233"/>
        <end position="246"/>
    </location>
</feature>
<evidence type="ECO:0000313" key="3">
    <source>
        <dbReference type="Proteomes" id="UP001623348"/>
    </source>
</evidence>
<protein>
    <submittedName>
        <fullName evidence="2">Microtubule-associated protein 9</fullName>
    </submittedName>
</protein>
<feature type="region of interest" description="Disordered" evidence="1">
    <location>
        <begin position="224"/>
        <end position="246"/>
    </location>
</feature>
<dbReference type="AlphaFoldDB" id="A0ABC9WUE5"/>
<reference evidence="2 3" key="1">
    <citation type="submission" date="2024-06" db="EMBL/GenBank/DDBJ databases">
        <title>The draft genome of Grus japonensis, version 3.</title>
        <authorList>
            <person name="Nabeshima K."/>
            <person name="Suzuki S."/>
            <person name="Onuma M."/>
        </authorList>
    </citation>
    <scope>NUCLEOTIDE SEQUENCE [LARGE SCALE GENOMIC DNA]</scope>
    <source>
        <strain evidence="2 3">451A</strain>
    </source>
</reference>
<comment type="caution">
    <text evidence="2">The sequence shown here is derived from an EMBL/GenBank/DDBJ whole genome shotgun (WGS) entry which is preliminary data.</text>
</comment>
<name>A0ABC9WUE5_GRUJA</name>
<dbReference type="PANTHER" id="PTHR14739">
    <property type="entry name" value="MICROTUBULE-ASSOCIATED PROTEIN 9"/>
    <property type="match status" value="1"/>
</dbReference>
<feature type="region of interest" description="Disordered" evidence="1">
    <location>
        <begin position="62"/>
        <end position="105"/>
    </location>
</feature>
<feature type="compositionally biased region" description="Basic and acidic residues" evidence="1">
    <location>
        <begin position="95"/>
        <end position="105"/>
    </location>
</feature>
<dbReference type="Proteomes" id="UP001623348">
    <property type="component" value="Unassembled WGS sequence"/>
</dbReference>
<evidence type="ECO:0000256" key="1">
    <source>
        <dbReference type="SAM" id="MobiDB-lite"/>
    </source>
</evidence>
<dbReference type="PANTHER" id="PTHR14739:SF9">
    <property type="entry name" value="MICROTUBULE-ASSOCIATED PROTEIN 9"/>
    <property type="match status" value="1"/>
</dbReference>
<gene>
    <name evidence="2" type="ORF">GRJ2_001339800</name>
</gene>
<organism evidence="2 3">
    <name type="scientific">Grus japonensis</name>
    <name type="common">Japanese crane</name>
    <name type="synonym">Red-crowned crane</name>
    <dbReference type="NCBI Taxonomy" id="30415"/>
    <lineage>
        <taxon>Eukaryota</taxon>
        <taxon>Metazoa</taxon>
        <taxon>Chordata</taxon>
        <taxon>Craniata</taxon>
        <taxon>Vertebrata</taxon>
        <taxon>Euteleostomi</taxon>
        <taxon>Archelosauria</taxon>
        <taxon>Archosauria</taxon>
        <taxon>Dinosauria</taxon>
        <taxon>Saurischia</taxon>
        <taxon>Theropoda</taxon>
        <taxon>Coelurosauria</taxon>
        <taxon>Aves</taxon>
        <taxon>Neognathae</taxon>
        <taxon>Neoaves</taxon>
        <taxon>Gruiformes</taxon>
        <taxon>Gruidae</taxon>
        <taxon>Grus</taxon>
    </lineage>
</organism>
<keyword evidence="3" id="KW-1185">Reference proteome</keyword>